<gene>
    <name evidence="1" type="ORF">EVAR_48287_1</name>
</gene>
<keyword evidence="2" id="KW-1185">Reference proteome</keyword>
<dbReference type="EMBL" id="BGZK01000586">
    <property type="protein sequence ID" value="GBP51664.1"/>
    <property type="molecule type" value="Genomic_DNA"/>
</dbReference>
<accession>A0A4C1WNH0</accession>
<name>A0A4C1WNH0_EUMVA</name>
<sequence>MTHCRVPPEPSVRARARNESSLFHSIGRCVRVEERQRPHTTYTQLPTHWGCCAMGNGIIFANYWSNTSSGIIFLSRMTFDLHLLPISDPKVEPISRPETGARTGWGQRALTETGFSRDPLLGAHLHIPYAICFYGNCVELDDDISPFDFHVFDLFSIERFDIEEENETSTHGASMADMLAKLLPCDHMPNRHGRQCSYTFCGICQIRKIEVLLKIESLISKERRRRLETLAAPTRRREMGLKIFIALTNRSENRGYNIGRNQVLDKRSKKFPLCRDASACVNFLHLNLLPLIGVDANS</sequence>
<organism evidence="1 2">
    <name type="scientific">Eumeta variegata</name>
    <name type="common">Bagworm moth</name>
    <name type="synonym">Eumeta japonica</name>
    <dbReference type="NCBI Taxonomy" id="151549"/>
    <lineage>
        <taxon>Eukaryota</taxon>
        <taxon>Metazoa</taxon>
        <taxon>Ecdysozoa</taxon>
        <taxon>Arthropoda</taxon>
        <taxon>Hexapoda</taxon>
        <taxon>Insecta</taxon>
        <taxon>Pterygota</taxon>
        <taxon>Neoptera</taxon>
        <taxon>Endopterygota</taxon>
        <taxon>Lepidoptera</taxon>
        <taxon>Glossata</taxon>
        <taxon>Ditrysia</taxon>
        <taxon>Tineoidea</taxon>
        <taxon>Psychidae</taxon>
        <taxon>Oiketicinae</taxon>
        <taxon>Eumeta</taxon>
    </lineage>
</organism>
<evidence type="ECO:0000313" key="1">
    <source>
        <dbReference type="EMBL" id="GBP51664.1"/>
    </source>
</evidence>
<dbReference type="AlphaFoldDB" id="A0A4C1WNH0"/>
<reference evidence="1 2" key="1">
    <citation type="journal article" date="2019" name="Commun. Biol.">
        <title>The bagworm genome reveals a unique fibroin gene that provides high tensile strength.</title>
        <authorList>
            <person name="Kono N."/>
            <person name="Nakamura H."/>
            <person name="Ohtoshi R."/>
            <person name="Tomita M."/>
            <person name="Numata K."/>
            <person name="Arakawa K."/>
        </authorList>
    </citation>
    <scope>NUCLEOTIDE SEQUENCE [LARGE SCALE GENOMIC DNA]</scope>
</reference>
<protein>
    <submittedName>
        <fullName evidence="1">Uncharacterized protein</fullName>
    </submittedName>
</protein>
<dbReference type="Proteomes" id="UP000299102">
    <property type="component" value="Unassembled WGS sequence"/>
</dbReference>
<comment type="caution">
    <text evidence="1">The sequence shown here is derived from an EMBL/GenBank/DDBJ whole genome shotgun (WGS) entry which is preliminary data.</text>
</comment>
<proteinExistence type="predicted"/>
<evidence type="ECO:0000313" key="2">
    <source>
        <dbReference type="Proteomes" id="UP000299102"/>
    </source>
</evidence>